<gene>
    <name evidence="3" type="ORF">ABT384_37990</name>
</gene>
<sequence>MPQLSTAIEETAPVCSDVPAGAASPTAGPGVLCTRIAPLPSPRSSILADPAHDDDDDQGSGENGVSSCSVVANSWTEQRLSYCYNLNLTSTFINTKTGAVSTAIFMVVGQATLKPRSGSWKEDGLITMVSGGGDLASAIVKFVADCSSPCSARQENPLLASTGVLMAPGASAASSITYTDSPASGDEDFQVPNYSFFSPPSRVSSTNNPVVWSSLSRIRCDKTMERNTVTGCVVSDVRPVLDLPIDDKYGAAAASYAWAQLYLSNHPGAADSPLTRLDDKATRIANRTNTCEEGSTVPFVRDDDLVPTDSCDEYPFAGTYEGGTNGALCAEIVPLLENGSWNFYEFDHSRPVTKNEPCIRAHVPLQQNTDAGSKYSGFISSQHVIDGEKFTVNLHF</sequence>
<comment type="caution">
    <text evidence="3">The sequence shown here is derived from an EMBL/GenBank/DDBJ whole genome shotgun (WGS) entry which is preliminary data.</text>
</comment>
<organism evidence="3 4">
    <name type="scientific">Streptomyces lanatus</name>
    <dbReference type="NCBI Taxonomy" id="66900"/>
    <lineage>
        <taxon>Bacteria</taxon>
        <taxon>Bacillati</taxon>
        <taxon>Actinomycetota</taxon>
        <taxon>Actinomycetes</taxon>
        <taxon>Kitasatosporales</taxon>
        <taxon>Streptomycetaceae</taxon>
        <taxon>Streptomyces</taxon>
    </lineage>
</organism>
<evidence type="ECO:0000259" key="2">
    <source>
        <dbReference type="Pfam" id="PF14040"/>
    </source>
</evidence>
<evidence type="ECO:0000313" key="4">
    <source>
        <dbReference type="Proteomes" id="UP001486207"/>
    </source>
</evidence>
<dbReference type="InterPro" id="IPR029476">
    <property type="entry name" value="DNase_NucA_NucB"/>
</dbReference>
<evidence type="ECO:0000313" key="3">
    <source>
        <dbReference type="EMBL" id="MER7378422.1"/>
    </source>
</evidence>
<dbReference type="Proteomes" id="UP001486207">
    <property type="component" value="Unassembled WGS sequence"/>
</dbReference>
<reference evidence="3 4" key="1">
    <citation type="submission" date="2024-06" db="EMBL/GenBank/DDBJ databases">
        <title>The Natural Products Discovery Center: Release of the First 8490 Sequenced Strains for Exploring Actinobacteria Biosynthetic Diversity.</title>
        <authorList>
            <person name="Kalkreuter E."/>
            <person name="Kautsar S.A."/>
            <person name="Yang D."/>
            <person name="Bader C.D."/>
            <person name="Teijaro C.N."/>
            <person name="Fluegel L."/>
            <person name="Davis C.M."/>
            <person name="Simpson J.R."/>
            <person name="Lauterbach L."/>
            <person name="Steele A.D."/>
            <person name="Gui C."/>
            <person name="Meng S."/>
            <person name="Li G."/>
            <person name="Viehrig K."/>
            <person name="Ye F."/>
            <person name="Su P."/>
            <person name="Kiefer A.F."/>
            <person name="Nichols A."/>
            <person name="Cepeda A.J."/>
            <person name="Yan W."/>
            <person name="Fan B."/>
            <person name="Jiang Y."/>
            <person name="Adhikari A."/>
            <person name="Zheng C.-J."/>
            <person name="Schuster L."/>
            <person name="Cowan T.M."/>
            <person name="Smanski M.J."/>
            <person name="Chevrette M.G."/>
            <person name="De Carvalho L.P.S."/>
            <person name="Shen B."/>
        </authorList>
    </citation>
    <scope>NUCLEOTIDE SEQUENCE [LARGE SCALE GENOMIC DNA]</scope>
    <source>
        <strain evidence="3 4">NPDC000155</strain>
    </source>
</reference>
<name>A0ABV1Y3I5_9ACTN</name>
<feature type="domain" description="Deoxyribonuclease NucA/NucB" evidence="2">
    <location>
        <begin position="274"/>
        <end position="392"/>
    </location>
</feature>
<keyword evidence="4" id="KW-1185">Reference proteome</keyword>
<feature type="region of interest" description="Disordered" evidence="1">
    <location>
        <begin position="43"/>
        <end position="67"/>
    </location>
</feature>
<dbReference type="Pfam" id="PF14040">
    <property type="entry name" value="DNase_NucA_NucB"/>
    <property type="match status" value="1"/>
</dbReference>
<protein>
    <recommendedName>
        <fullName evidence="2">Deoxyribonuclease NucA/NucB domain-containing protein</fullName>
    </recommendedName>
</protein>
<proteinExistence type="predicted"/>
<dbReference type="RefSeq" id="WP_190075152.1">
    <property type="nucleotide sequence ID" value="NZ_BNBM01000023.1"/>
</dbReference>
<dbReference type="EMBL" id="JBEPFB010000024">
    <property type="protein sequence ID" value="MER7378422.1"/>
    <property type="molecule type" value="Genomic_DNA"/>
</dbReference>
<accession>A0ABV1Y3I5</accession>
<evidence type="ECO:0000256" key="1">
    <source>
        <dbReference type="SAM" id="MobiDB-lite"/>
    </source>
</evidence>